<evidence type="ECO:0000313" key="2">
    <source>
        <dbReference type="EMBL" id="RDV03591.1"/>
    </source>
</evidence>
<dbReference type="OrthoDB" id="20837at2"/>
<dbReference type="Pfam" id="PF01593">
    <property type="entry name" value="Amino_oxidase"/>
    <property type="match status" value="1"/>
</dbReference>
<dbReference type="InterPro" id="IPR002937">
    <property type="entry name" value="Amino_oxidase"/>
</dbReference>
<organism evidence="2 3">
    <name type="scientific">Undibacter mobilis</name>
    <dbReference type="NCBI Taxonomy" id="2292256"/>
    <lineage>
        <taxon>Bacteria</taxon>
        <taxon>Pseudomonadati</taxon>
        <taxon>Pseudomonadota</taxon>
        <taxon>Alphaproteobacteria</taxon>
        <taxon>Hyphomicrobiales</taxon>
        <taxon>Nitrobacteraceae</taxon>
        <taxon>Undibacter</taxon>
    </lineage>
</organism>
<evidence type="ECO:0000259" key="1">
    <source>
        <dbReference type="Pfam" id="PF01593"/>
    </source>
</evidence>
<dbReference type="InterPro" id="IPR036188">
    <property type="entry name" value="FAD/NAD-bd_sf"/>
</dbReference>
<dbReference type="FunFam" id="1.10.405.20:FF:000001">
    <property type="entry name" value="Amine oxidase"/>
    <property type="match status" value="1"/>
</dbReference>
<dbReference type="InterPro" id="IPR050464">
    <property type="entry name" value="Zeta_carotene_desat/Oxidored"/>
</dbReference>
<sequence>MSENGTQPLKIAIIGSGISGMAAAWLLSGRHQVTVYERADRIGGHSNTVDARTPNGTVAVDTGFIVYNRQTYPNLTALFEHLNVASEATEMSLGVSLEGGALEYAGENLATVFAQKRNLFSPRFWSMLRDLRRFYKDAPDDMRRLGQQATLGDYLKLGGYGEAFRDDHLLPMAAAIWSAPAQAMLDYPAAAFIRFQENHGLLKLKDRPVWRTVKGGSRSYVTQLTKPYAERIRLNQTILSITRHVDGVDITSAGSGPERFDHVVLATHADQALALLTEPSAAERTLLTPFRYSRNLAVLHSDQRLMPKRRKVWSSWNYISGAQNADALTVTYWMNRLQNLRTDTPLFVTLNPAQPPHAGTIFHSEIYEHPLLDTAAMTAQTKLWSLQRRHRTWFCGAYFGAGFHEDGLQSGLAVAEALGGVRRPWNVENESGRIHMHVNELAAVSEQAT</sequence>
<protein>
    <submittedName>
        <fullName evidence="2">FAD-dependent oxidoreductase</fullName>
    </submittedName>
</protein>
<accession>A0A371B887</accession>
<gene>
    <name evidence="2" type="ORF">DXH78_02715</name>
</gene>
<keyword evidence="3" id="KW-1185">Reference proteome</keyword>
<dbReference type="EMBL" id="QRGO01000001">
    <property type="protein sequence ID" value="RDV03591.1"/>
    <property type="molecule type" value="Genomic_DNA"/>
</dbReference>
<dbReference type="Proteomes" id="UP000263993">
    <property type="component" value="Unassembled WGS sequence"/>
</dbReference>
<dbReference type="PANTHER" id="PTHR42923">
    <property type="entry name" value="PROTOPORPHYRINOGEN OXIDASE"/>
    <property type="match status" value="1"/>
</dbReference>
<dbReference type="Gene3D" id="3.50.50.60">
    <property type="entry name" value="FAD/NAD(P)-binding domain"/>
    <property type="match status" value="1"/>
</dbReference>
<comment type="caution">
    <text evidence="2">The sequence shown here is derived from an EMBL/GenBank/DDBJ whole genome shotgun (WGS) entry which is preliminary data.</text>
</comment>
<dbReference type="Gene3D" id="3.90.660.20">
    <property type="entry name" value="Protoporphyrinogen oxidase, mitochondrial, domain 2"/>
    <property type="match status" value="1"/>
</dbReference>
<feature type="domain" description="Amine oxidase" evidence="1">
    <location>
        <begin position="18"/>
        <end position="281"/>
    </location>
</feature>
<evidence type="ECO:0000313" key="3">
    <source>
        <dbReference type="Proteomes" id="UP000263993"/>
    </source>
</evidence>
<dbReference type="AlphaFoldDB" id="A0A371B887"/>
<reference evidence="3" key="1">
    <citation type="submission" date="2018-08" db="EMBL/GenBank/DDBJ databases">
        <authorList>
            <person name="Kim S.-J."/>
            <person name="Jung G.-Y."/>
        </authorList>
    </citation>
    <scope>NUCLEOTIDE SEQUENCE [LARGE SCALE GENOMIC DNA]</scope>
    <source>
        <strain evidence="3">GY_H</strain>
    </source>
</reference>
<dbReference type="Gene3D" id="1.10.3110.10">
    <property type="entry name" value="protoporphyrinogen ix oxidase, domain 3"/>
    <property type="match status" value="1"/>
</dbReference>
<dbReference type="SUPFAM" id="SSF51905">
    <property type="entry name" value="FAD/NAD(P)-binding domain"/>
    <property type="match status" value="1"/>
</dbReference>
<dbReference type="PANTHER" id="PTHR42923:SF17">
    <property type="entry name" value="AMINE OXIDASE DOMAIN-CONTAINING PROTEIN"/>
    <property type="match status" value="1"/>
</dbReference>
<dbReference type="GO" id="GO:0016491">
    <property type="term" value="F:oxidoreductase activity"/>
    <property type="evidence" value="ECO:0007669"/>
    <property type="project" value="InterPro"/>
</dbReference>
<proteinExistence type="predicted"/>
<dbReference type="RefSeq" id="WP_115515617.1">
    <property type="nucleotide sequence ID" value="NZ_QRGO01000001.1"/>
</dbReference>
<name>A0A371B887_9BRAD</name>